<gene>
    <name evidence="3" type="ORF">DVH24_039316</name>
</gene>
<proteinExistence type="predicted"/>
<dbReference type="Proteomes" id="UP000290289">
    <property type="component" value="Chromosome 15"/>
</dbReference>
<keyword evidence="1" id="KW-0472">Membrane</keyword>
<organism evidence="3 4">
    <name type="scientific">Malus domestica</name>
    <name type="common">Apple</name>
    <name type="synonym">Pyrus malus</name>
    <dbReference type="NCBI Taxonomy" id="3750"/>
    <lineage>
        <taxon>Eukaryota</taxon>
        <taxon>Viridiplantae</taxon>
        <taxon>Streptophyta</taxon>
        <taxon>Embryophyta</taxon>
        <taxon>Tracheophyta</taxon>
        <taxon>Spermatophyta</taxon>
        <taxon>Magnoliopsida</taxon>
        <taxon>eudicotyledons</taxon>
        <taxon>Gunneridae</taxon>
        <taxon>Pentapetalae</taxon>
        <taxon>rosids</taxon>
        <taxon>fabids</taxon>
        <taxon>Rosales</taxon>
        <taxon>Rosaceae</taxon>
        <taxon>Amygdaloideae</taxon>
        <taxon>Maleae</taxon>
        <taxon>Malus</taxon>
    </lineage>
</organism>
<comment type="caution">
    <text evidence="3">The sequence shown here is derived from an EMBL/GenBank/DDBJ whole genome shotgun (WGS) entry which is preliminary data.</text>
</comment>
<dbReference type="InterPro" id="IPR026960">
    <property type="entry name" value="RVT-Znf"/>
</dbReference>
<keyword evidence="1" id="KW-1133">Transmembrane helix</keyword>
<reference evidence="3 4" key="1">
    <citation type="submission" date="2018-10" db="EMBL/GenBank/DDBJ databases">
        <title>A high-quality apple genome assembly.</title>
        <authorList>
            <person name="Hu J."/>
        </authorList>
    </citation>
    <scope>NUCLEOTIDE SEQUENCE [LARGE SCALE GENOMIC DNA]</scope>
    <source>
        <strain evidence="4">cv. HFTH1</strain>
        <tissue evidence="3">Young leaf</tissue>
    </source>
</reference>
<feature type="domain" description="Reverse transcriptase zinc-binding" evidence="2">
    <location>
        <begin position="139"/>
        <end position="196"/>
    </location>
</feature>
<sequence length="231" mass="26822">MTRDRKLSDVLEGGSHWVIGDGESIQIWKDRWIPQPNTFRIITLAPPSLGDMRVKELIVPGTRRWHNDLLHQFFLPRKSYRRQPDHLMWHYDKKGVFSVKKCLQGGTFVLYTNSILGIIVVVNWGCLPRAMANYLESTHSAKVKVCGWRIYCDILPTRSSLNKKDVRVEESCPRCDEAHKTDSHALRDCSFSRAMWAAAPVGFVKCFIIITQLRNASLVRWRKPKWSLVRF</sequence>
<evidence type="ECO:0000313" key="3">
    <source>
        <dbReference type="EMBL" id="RXH75617.1"/>
    </source>
</evidence>
<dbReference type="EMBL" id="RDQH01000341">
    <property type="protein sequence ID" value="RXH75617.1"/>
    <property type="molecule type" value="Genomic_DNA"/>
</dbReference>
<feature type="transmembrane region" description="Helical" evidence="1">
    <location>
        <begin position="194"/>
        <end position="213"/>
    </location>
</feature>
<dbReference type="STRING" id="3750.A0A498I170"/>
<protein>
    <recommendedName>
        <fullName evidence="2">Reverse transcriptase zinc-binding domain-containing protein</fullName>
    </recommendedName>
</protein>
<keyword evidence="1" id="KW-0812">Transmembrane</keyword>
<evidence type="ECO:0000259" key="2">
    <source>
        <dbReference type="Pfam" id="PF13966"/>
    </source>
</evidence>
<dbReference type="AlphaFoldDB" id="A0A498I170"/>
<name>A0A498I170_MALDO</name>
<evidence type="ECO:0000256" key="1">
    <source>
        <dbReference type="SAM" id="Phobius"/>
    </source>
</evidence>
<keyword evidence="4" id="KW-1185">Reference proteome</keyword>
<accession>A0A498I170</accession>
<evidence type="ECO:0000313" key="4">
    <source>
        <dbReference type="Proteomes" id="UP000290289"/>
    </source>
</evidence>
<dbReference type="Pfam" id="PF13966">
    <property type="entry name" value="zf-RVT"/>
    <property type="match status" value="1"/>
</dbReference>